<evidence type="ECO:0000313" key="3">
    <source>
        <dbReference type="Proteomes" id="UP001153269"/>
    </source>
</evidence>
<reference evidence="2" key="1">
    <citation type="submission" date="2020-03" db="EMBL/GenBank/DDBJ databases">
        <authorList>
            <person name="Weist P."/>
        </authorList>
    </citation>
    <scope>NUCLEOTIDE SEQUENCE</scope>
</reference>
<evidence type="ECO:0000313" key="2">
    <source>
        <dbReference type="EMBL" id="CAB1418554.1"/>
    </source>
</evidence>
<dbReference type="AlphaFoldDB" id="A0A9N7TTR3"/>
<gene>
    <name evidence="2" type="ORF">PLEPLA_LOCUS6380</name>
</gene>
<feature type="compositionally biased region" description="Polar residues" evidence="1">
    <location>
        <begin position="16"/>
        <end position="26"/>
    </location>
</feature>
<comment type="caution">
    <text evidence="2">The sequence shown here is derived from an EMBL/GenBank/DDBJ whole genome shotgun (WGS) entry which is preliminary data.</text>
</comment>
<accession>A0A9N7TTR3</accession>
<dbReference type="EMBL" id="CADEAL010000332">
    <property type="protein sequence ID" value="CAB1418554.1"/>
    <property type="molecule type" value="Genomic_DNA"/>
</dbReference>
<evidence type="ECO:0000256" key="1">
    <source>
        <dbReference type="SAM" id="MobiDB-lite"/>
    </source>
</evidence>
<sequence length="131" mass="14243">MKAPLPQLLIERCPSAQTGGAHTSDQLPPPVMSACGGEDDVSTAEQLDYYSLVETVRDEHVGNLENQCRPGSLWWKRTVPAQAARSLEPEAHRAGRLADKCAASAKISRFPRVASGHVPLHAEMLQITHHS</sequence>
<proteinExistence type="predicted"/>
<feature type="region of interest" description="Disordered" evidence="1">
    <location>
        <begin position="16"/>
        <end position="38"/>
    </location>
</feature>
<organism evidence="2 3">
    <name type="scientific">Pleuronectes platessa</name>
    <name type="common">European plaice</name>
    <dbReference type="NCBI Taxonomy" id="8262"/>
    <lineage>
        <taxon>Eukaryota</taxon>
        <taxon>Metazoa</taxon>
        <taxon>Chordata</taxon>
        <taxon>Craniata</taxon>
        <taxon>Vertebrata</taxon>
        <taxon>Euteleostomi</taxon>
        <taxon>Actinopterygii</taxon>
        <taxon>Neopterygii</taxon>
        <taxon>Teleostei</taxon>
        <taxon>Neoteleostei</taxon>
        <taxon>Acanthomorphata</taxon>
        <taxon>Carangaria</taxon>
        <taxon>Pleuronectiformes</taxon>
        <taxon>Pleuronectoidei</taxon>
        <taxon>Pleuronectidae</taxon>
        <taxon>Pleuronectes</taxon>
    </lineage>
</organism>
<dbReference type="Proteomes" id="UP001153269">
    <property type="component" value="Unassembled WGS sequence"/>
</dbReference>
<name>A0A9N7TTR3_PLEPL</name>
<keyword evidence="3" id="KW-1185">Reference proteome</keyword>
<protein>
    <submittedName>
        <fullName evidence="2">Uncharacterized protein</fullName>
    </submittedName>
</protein>